<feature type="transmembrane region" description="Helical" evidence="1">
    <location>
        <begin position="7"/>
        <end position="30"/>
    </location>
</feature>
<evidence type="ECO:0000313" key="3">
    <source>
        <dbReference type="Proteomes" id="UP000182826"/>
    </source>
</evidence>
<dbReference type="RefSeq" id="WP_071638564.1">
    <property type="nucleotide sequence ID" value="NZ_MLFK01000011.1"/>
</dbReference>
<keyword evidence="1" id="KW-0472">Membrane</keyword>
<accession>A0A1J7CJS0</accession>
<proteinExistence type="predicted"/>
<sequence>MKRDQDYAALFLRIALGAGFLSAVLSRLGLWGEYSSGWESFLTYTEKVNSFLPKRVIPFIAITATILEATLASLLLTGYQTKSAAIGASILTFAFALAMTYSFGLKDPLDYSVFTFSMASFLLYTIPEYKWSLDQILSKNSKNN</sequence>
<keyword evidence="1" id="KW-1133">Transmembrane helix</keyword>
<dbReference type="OrthoDB" id="676158at2"/>
<feature type="transmembrane region" description="Helical" evidence="1">
    <location>
        <begin position="84"/>
        <end position="103"/>
    </location>
</feature>
<dbReference type="EMBL" id="MLFK01000011">
    <property type="protein sequence ID" value="OIV39890.1"/>
    <property type="molecule type" value="Genomic_DNA"/>
</dbReference>
<reference evidence="2 3" key="1">
    <citation type="submission" date="2016-10" db="EMBL/GenBank/DDBJ databases">
        <title>Draft Genome Sequence of Rhizobacteria Flavobacterium johnsoniae CI04.</title>
        <authorList>
            <person name="Bravo J.I."/>
            <person name="Lozano G.L."/>
            <person name="Handelsman J."/>
        </authorList>
    </citation>
    <scope>NUCLEOTIDE SEQUENCE [LARGE SCALE GENOMIC DNA]</scope>
    <source>
        <strain evidence="2 3">CI04</strain>
    </source>
</reference>
<evidence type="ECO:0000313" key="2">
    <source>
        <dbReference type="EMBL" id="OIV39890.1"/>
    </source>
</evidence>
<feature type="transmembrane region" description="Helical" evidence="1">
    <location>
        <begin position="56"/>
        <end position="77"/>
    </location>
</feature>
<dbReference type="AlphaFoldDB" id="A0A1J7CJS0"/>
<gene>
    <name evidence="2" type="ORF">BKM63_21015</name>
</gene>
<keyword evidence="3" id="KW-1185">Reference proteome</keyword>
<protein>
    <submittedName>
        <fullName evidence="2">DoxX protein</fullName>
    </submittedName>
</protein>
<evidence type="ECO:0000256" key="1">
    <source>
        <dbReference type="SAM" id="Phobius"/>
    </source>
</evidence>
<keyword evidence="1" id="KW-0812">Transmembrane</keyword>
<comment type="caution">
    <text evidence="2">The sequence shown here is derived from an EMBL/GenBank/DDBJ whole genome shotgun (WGS) entry which is preliminary data.</text>
</comment>
<dbReference type="Proteomes" id="UP000182826">
    <property type="component" value="Unassembled WGS sequence"/>
</dbReference>
<name>A0A1J7CJS0_FLAJO</name>
<organism evidence="2 3">
    <name type="scientific">Flavobacterium johnsoniae</name>
    <name type="common">Cytophaga johnsonae</name>
    <dbReference type="NCBI Taxonomy" id="986"/>
    <lineage>
        <taxon>Bacteria</taxon>
        <taxon>Pseudomonadati</taxon>
        <taxon>Bacteroidota</taxon>
        <taxon>Flavobacteriia</taxon>
        <taxon>Flavobacteriales</taxon>
        <taxon>Flavobacteriaceae</taxon>
        <taxon>Flavobacterium</taxon>
    </lineage>
</organism>